<accession>A0ABD1XLJ4</accession>
<sequence length="453" mass="49768">MVGQTGGAGTGGPTKRGRPATTSVNNVDGAGVGGAAAQPTLGPSIQVHSGFAEQNHKRLVLALQSGLKGELTWALNTLTMLSYKEKDDNRKDSTPLTKIPGLLDAVLHVISEWRDIGHTRESAKLARPRTLGAGRPYTGFGAEYEISSSADPLNRLRTYAENWVQDESNSDGEGQRKPSDWWWDEEGLFNLDELGRSERQQCAVAASNVIRNFSFMPENEQVMAQHRHCLETLVVCVEDHETEDEELVTNALESIVNFAPYLLLKFFGETIDSPAKGRITAKRVVQAFLGMLESQVRGWHCSAAELIGRLVVNPDNEAFILPFVPQIYRRLVDLLGLPATDAQAAAVAALYNFAEINMDCRLRLANERWAVGRLLRVVQTPHPIAETCRKAALTLESLASEPQNRVVLMSHENCFVEIAMADVRMSDIFARILFEMSSGTSSRAAPARGVWGS</sequence>
<comment type="caution">
    <text evidence="2">The sequence shown here is derived from an EMBL/GenBank/DDBJ whole genome shotgun (WGS) entry which is preliminary data.</text>
</comment>
<dbReference type="PANTHER" id="PTHR12656:SF5">
    <property type="entry name" value="TRITHORAX GROUP PROTEIN OSA"/>
    <property type="match status" value="1"/>
</dbReference>
<evidence type="ECO:0008006" key="4">
    <source>
        <dbReference type="Google" id="ProtNLM"/>
    </source>
</evidence>
<evidence type="ECO:0000313" key="2">
    <source>
        <dbReference type="EMBL" id="KAL2608771.1"/>
    </source>
</evidence>
<feature type="region of interest" description="Disordered" evidence="1">
    <location>
        <begin position="1"/>
        <end position="35"/>
    </location>
</feature>
<organism evidence="2 3">
    <name type="scientific">Riccia fluitans</name>
    <dbReference type="NCBI Taxonomy" id="41844"/>
    <lineage>
        <taxon>Eukaryota</taxon>
        <taxon>Viridiplantae</taxon>
        <taxon>Streptophyta</taxon>
        <taxon>Embryophyta</taxon>
        <taxon>Marchantiophyta</taxon>
        <taxon>Marchantiopsida</taxon>
        <taxon>Marchantiidae</taxon>
        <taxon>Marchantiales</taxon>
        <taxon>Ricciaceae</taxon>
        <taxon>Riccia</taxon>
    </lineage>
</organism>
<dbReference type="InterPro" id="IPR021906">
    <property type="entry name" value="BAF250/Osa"/>
</dbReference>
<dbReference type="Gene3D" id="1.25.10.10">
    <property type="entry name" value="Leucine-rich Repeat Variant"/>
    <property type="match status" value="1"/>
</dbReference>
<feature type="compositionally biased region" description="Gly residues" evidence="1">
    <location>
        <begin position="1"/>
        <end position="14"/>
    </location>
</feature>
<dbReference type="InterPro" id="IPR016024">
    <property type="entry name" value="ARM-type_fold"/>
</dbReference>
<evidence type="ECO:0000256" key="1">
    <source>
        <dbReference type="SAM" id="MobiDB-lite"/>
    </source>
</evidence>
<gene>
    <name evidence="2" type="ORF">R1flu_027344</name>
</gene>
<name>A0ABD1XLJ4_9MARC</name>
<proteinExistence type="predicted"/>
<dbReference type="Proteomes" id="UP001605036">
    <property type="component" value="Unassembled WGS sequence"/>
</dbReference>
<dbReference type="PANTHER" id="PTHR12656">
    <property type="entry name" value="BRG-1 ASSOCIATED FACTOR 250 BAF250"/>
    <property type="match status" value="1"/>
</dbReference>
<protein>
    <recommendedName>
        <fullName evidence="4">SWI/SNF-like complex subunit BAF250 C-terminal domain-containing protein</fullName>
    </recommendedName>
</protein>
<reference evidence="2 3" key="1">
    <citation type="submission" date="2024-09" db="EMBL/GenBank/DDBJ databases">
        <title>Chromosome-scale assembly of Riccia fluitans.</title>
        <authorList>
            <person name="Paukszto L."/>
            <person name="Sawicki J."/>
            <person name="Karawczyk K."/>
            <person name="Piernik-Szablinska J."/>
            <person name="Szczecinska M."/>
            <person name="Mazdziarz M."/>
        </authorList>
    </citation>
    <scope>NUCLEOTIDE SEQUENCE [LARGE SCALE GENOMIC DNA]</scope>
    <source>
        <strain evidence="2">Rf_01</strain>
        <tissue evidence="2">Aerial parts of the thallus</tissue>
    </source>
</reference>
<dbReference type="SUPFAM" id="SSF48371">
    <property type="entry name" value="ARM repeat"/>
    <property type="match status" value="1"/>
</dbReference>
<dbReference type="AlphaFoldDB" id="A0ABD1XLJ4"/>
<dbReference type="InterPro" id="IPR011989">
    <property type="entry name" value="ARM-like"/>
</dbReference>
<evidence type="ECO:0000313" key="3">
    <source>
        <dbReference type="Proteomes" id="UP001605036"/>
    </source>
</evidence>
<keyword evidence="3" id="KW-1185">Reference proteome</keyword>
<dbReference type="EMBL" id="JBHFFA010000008">
    <property type="protein sequence ID" value="KAL2608771.1"/>
    <property type="molecule type" value="Genomic_DNA"/>
</dbReference>